<dbReference type="GO" id="GO:0004803">
    <property type="term" value="F:transposase activity"/>
    <property type="evidence" value="ECO:0007669"/>
    <property type="project" value="InterPro"/>
</dbReference>
<evidence type="ECO:0000313" key="2">
    <source>
        <dbReference type="Proteomes" id="UP000326641"/>
    </source>
</evidence>
<dbReference type="GO" id="GO:0006313">
    <property type="term" value="P:DNA transposition"/>
    <property type="evidence" value="ECO:0007669"/>
    <property type="project" value="InterPro"/>
</dbReference>
<dbReference type="EMBL" id="UXAT02000023">
    <property type="protein sequence ID" value="VUX46774.1"/>
    <property type="molecule type" value="Genomic_DNA"/>
</dbReference>
<dbReference type="GO" id="GO:0043565">
    <property type="term" value="F:sequence-specific DNA binding"/>
    <property type="evidence" value="ECO:0007669"/>
    <property type="project" value="InterPro"/>
</dbReference>
<dbReference type="InterPro" id="IPR002514">
    <property type="entry name" value="Transposase_8"/>
</dbReference>
<gene>
    <name evidence="1" type="ORF">DF3PA_30002</name>
</gene>
<comment type="caution">
    <text evidence="1">The sequence shown here is derived from an EMBL/GenBank/DDBJ whole genome shotgun (WGS) entry which is preliminary data.</text>
</comment>
<sequence>MEADTVSSWQTERTMSGTRRKFDAAFKARVALEALREDATVAELAARHSVHPNQIYGWKKQLLENAAAVFGALPARDEGRDRELAELYAKIGRLTVERDFLSGRSGK</sequence>
<dbReference type="Proteomes" id="UP000326641">
    <property type="component" value="Unassembled WGS sequence"/>
</dbReference>
<dbReference type="InterPro" id="IPR036388">
    <property type="entry name" value="WH-like_DNA-bd_sf"/>
</dbReference>
<dbReference type="Gene3D" id="1.10.10.10">
    <property type="entry name" value="Winged helix-like DNA-binding domain superfamily/Winged helix DNA-binding domain"/>
    <property type="match status" value="1"/>
</dbReference>
<keyword evidence="2" id="KW-1185">Reference proteome</keyword>
<proteinExistence type="predicted"/>
<name>A0A564WGX2_9PROT</name>
<dbReference type="Pfam" id="PF01527">
    <property type="entry name" value="HTH_Tnp_1"/>
    <property type="match status" value="1"/>
</dbReference>
<dbReference type="AlphaFoldDB" id="A0A564WGX2"/>
<evidence type="ECO:0000313" key="1">
    <source>
        <dbReference type="EMBL" id="VUX46774.1"/>
    </source>
</evidence>
<dbReference type="InterPro" id="IPR010921">
    <property type="entry name" value="Trp_repressor/repl_initiator"/>
</dbReference>
<protein>
    <submittedName>
        <fullName evidence="1">Transposase</fullName>
    </submittedName>
</protein>
<dbReference type="SUPFAM" id="SSF48295">
    <property type="entry name" value="TrpR-like"/>
    <property type="match status" value="1"/>
</dbReference>
<organism evidence="1 2">
    <name type="scientific">Candidatus Defluviicoccus seviourii</name>
    <dbReference type="NCBI Taxonomy" id="2565273"/>
    <lineage>
        <taxon>Bacteria</taxon>
        <taxon>Pseudomonadati</taxon>
        <taxon>Pseudomonadota</taxon>
        <taxon>Alphaproteobacteria</taxon>
        <taxon>Rhodospirillales</taxon>
        <taxon>Rhodospirillaceae</taxon>
        <taxon>Defluviicoccus</taxon>
    </lineage>
</organism>
<reference evidence="1" key="1">
    <citation type="submission" date="2018-11" db="EMBL/GenBank/DDBJ databases">
        <authorList>
            <person name="Onetto C."/>
        </authorList>
    </citation>
    <scope>NUCLEOTIDE SEQUENCE [LARGE SCALE GENOMIC DNA]</scope>
</reference>
<accession>A0A564WGX2</accession>